<evidence type="ECO:0000313" key="2">
    <source>
        <dbReference type="EMBL" id="KAL2045129.1"/>
    </source>
</evidence>
<feature type="compositionally biased region" description="Basic residues" evidence="1">
    <location>
        <begin position="308"/>
        <end position="328"/>
    </location>
</feature>
<reference evidence="2 3" key="1">
    <citation type="submission" date="2024-09" db="EMBL/GenBank/DDBJ databases">
        <title>Rethinking Asexuality: The Enigmatic Case of Functional Sexual Genes in Lepraria (Stereocaulaceae).</title>
        <authorList>
            <person name="Doellman M."/>
            <person name="Sun Y."/>
            <person name="Barcenas-Pena A."/>
            <person name="Lumbsch H.T."/>
            <person name="Grewe F."/>
        </authorList>
    </citation>
    <scope>NUCLEOTIDE SEQUENCE [LARGE SCALE GENOMIC DNA]</scope>
    <source>
        <strain evidence="2 3">Grewe 0041</strain>
    </source>
</reference>
<dbReference type="EMBL" id="JBHFEH010000159">
    <property type="protein sequence ID" value="KAL2045129.1"/>
    <property type="molecule type" value="Genomic_DNA"/>
</dbReference>
<keyword evidence="3" id="KW-1185">Reference proteome</keyword>
<name>A0ABR4AI10_9LECA</name>
<accession>A0ABR4AI10</accession>
<feature type="compositionally biased region" description="Gly residues" evidence="1">
    <location>
        <begin position="145"/>
        <end position="155"/>
    </location>
</feature>
<feature type="compositionally biased region" description="Basic and acidic residues" evidence="1">
    <location>
        <begin position="1"/>
        <end position="13"/>
    </location>
</feature>
<feature type="compositionally biased region" description="Basic and acidic residues" evidence="1">
    <location>
        <begin position="74"/>
        <end position="88"/>
    </location>
</feature>
<comment type="caution">
    <text evidence="2">The sequence shown here is derived from an EMBL/GenBank/DDBJ whole genome shotgun (WGS) entry which is preliminary data.</text>
</comment>
<organism evidence="2 3">
    <name type="scientific">Lepraria finkii</name>
    <dbReference type="NCBI Taxonomy" id="1340010"/>
    <lineage>
        <taxon>Eukaryota</taxon>
        <taxon>Fungi</taxon>
        <taxon>Dikarya</taxon>
        <taxon>Ascomycota</taxon>
        <taxon>Pezizomycotina</taxon>
        <taxon>Lecanoromycetes</taxon>
        <taxon>OSLEUM clade</taxon>
        <taxon>Lecanoromycetidae</taxon>
        <taxon>Lecanorales</taxon>
        <taxon>Lecanorineae</taxon>
        <taxon>Stereocaulaceae</taxon>
        <taxon>Lepraria</taxon>
    </lineage>
</organism>
<proteinExistence type="predicted"/>
<evidence type="ECO:0000256" key="1">
    <source>
        <dbReference type="SAM" id="MobiDB-lite"/>
    </source>
</evidence>
<gene>
    <name evidence="2" type="ORF">ABVK25_012198</name>
</gene>
<feature type="compositionally biased region" description="Basic residues" evidence="1">
    <location>
        <begin position="211"/>
        <end position="224"/>
    </location>
</feature>
<feature type="compositionally biased region" description="Low complexity" evidence="1">
    <location>
        <begin position="14"/>
        <end position="33"/>
    </location>
</feature>
<feature type="compositionally biased region" description="Basic and acidic residues" evidence="1">
    <location>
        <begin position="134"/>
        <end position="144"/>
    </location>
</feature>
<feature type="compositionally biased region" description="Low complexity" evidence="1">
    <location>
        <begin position="271"/>
        <end position="282"/>
    </location>
</feature>
<feature type="region of interest" description="Disordered" evidence="1">
    <location>
        <begin position="1"/>
        <end position="352"/>
    </location>
</feature>
<feature type="compositionally biased region" description="Basic residues" evidence="1">
    <location>
        <begin position="36"/>
        <end position="45"/>
    </location>
</feature>
<dbReference type="Proteomes" id="UP001590951">
    <property type="component" value="Unassembled WGS sequence"/>
</dbReference>
<evidence type="ECO:0000313" key="3">
    <source>
        <dbReference type="Proteomes" id="UP001590951"/>
    </source>
</evidence>
<protein>
    <submittedName>
        <fullName evidence="2">Uncharacterized protein</fullName>
    </submittedName>
</protein>
<sequence length="352" mass="36897">MAEARRRTLDGRPARSGAPAAAHAQAAALVAEANARRRAAVRARRPPAGDVRPGPDRARRPRRRLPPRRPGGGSRRDHAAPARPEARRGRQQGRAAAWPDEPTLPRWRRGADPSRPARPLRADASRIAPMPDALARRRGSERAGGDAGAASGGDGASPVCGAMPNRSRPPARPAAGRDWASTARVAPRMPTERPTAPDARAELGGAPSGRRAPRPATSRRRQPRRASGPRTLDRDGAGASPLPHRPPESPSAAMDIAAPAAIGPPRPPAGPATRGGRRAAAASCRTVVGGGAASCRGPPAGTTSRWPAGRKSRPSAARGLRHRPRSRRAGVAPRRSPRDRRPDARAPTFSPP</sequence>
<feature type="compositionally biased region" description="Low complexity" evidence="1">
    <location>
        <begin position="162"/>
        <end position="177"/>
    </location>
</feature>